<evidence type="ECO:0000256" key="2">
    <source>
        <dbReference type="ARBA" id="ARBA00022679"/>
    </source>
</evidence>
<dbReference type="GO" id="GO:0016787">
    <property type="term" value="F:hydrolase activity"/>
    <property type="evidence" value="ECO:0007669"/>
    <property type="project" value="UniProtKB-KW"/>
</dbReference>
<evidence type="ECO:0000256" key="4">
    <source>
        <dbReference type="ARBA" id="ARBA00023145"/>
    </source>
</evidence>
<reference evidence="5 6" key="1">
    <citation type="submission" date="2015-07" db="EMBL/GenBank/DDBJ databases">
        <authorList>
            <person name="Noorani M."/>
        </authorList>
    </citation>
    <scope>NUCLEOTIDE SEQUENCE [LARGE SCALE GENOMIC DNA]</scope>
    <source>
        <strain evidence="5 6">KCTC 42284</strain>
    </source>
</reference>
<evidence type="ECO:0000256" key="3">
    <source>
        <dbReference type="ARBA" id="ARBA00022801"/>
    </source>
</evidence>
<dbReference type="SUPFAM" id="SSF56235">
    <property type="entry name" value="N-terminal nucleophile aminohydrolases (Ntn hydrolases)"/>
    <property type="match status" value="1"/>
</dbReference>
<dbReference type="InterPro" id="IPR051792">
    <property type="entry name" value="GGT_bact"/>
</dbReference>
<evidence type="ECO:0000313" key="6">
    <source>
        <dbReference type="Proteomes" id="UP000066624"/>
    </source>
</evidence>
<organism evidence="5 6">
    <name type="scientific">Wenzhouxiangella marina</name>
    <dbReference type="NCBI Taxonomy" id="1579979"/>
    <lineage>
        <taxon>Bacteria</taxon>
        <taxon>Pseudomonadati</taxon>
        <taxon>Pseudomonadota</taxon>
        <taxon>Gammaproteobacteria</taxon>
        <taxon>Chromatiales</taxon>
        <taxon>Wenzhouxiangellaceae</taxon>
        <taxon>Wenzhouxiangella</taxon>
    </lineage>
</organism>
<dbReference type="PANTHER" id="PTHR43199">
    <property type="entry name" value="GLUTATHIONE HYDROLASE"/>
    <property type="match status" value="1"/>
</dbReference>
<gene>
    <name evidence="5" type="ORF">WM2015_239</name>
</gene>
<dbReference type="AlphaFoldDB" id="A0A0K0XSG7"/>
<dbReference type="Gene3D" id="1.10.246.130">
    <property type="match status" value="1"/>
</dbReference>
<keyword evidence="6" id="KW-1185">Reference proteome</keyword>
<dbReference type="InterPro" id="IPR043138">
    <property type="entry name" value="GGT_lsub"/>
</dbReference>
<keyword evidence="4" id="KW-0865">Zymogen</keyword>
<dbReference type="GO" id="GO:0016740">
    <property type="term" value="F:transferase activity"/>
    <property type="evidence" value="ECO:0007669"/>
    <property type="project" value="UniProtKB-KW"/>
</dbReference>
<dbReference type="InterPro" id="IPR029055">
    <property type="entry name" value="Ntn_hydrolases_N"/>
</dbReference>
<dbReference type="RefSeq" id="WP_049724321.1">
    <property type="nucleotide sequence ID" value="NZ_CP012154.1"/>
</dbReference>
<protein>
    <submittedName>
        <fullName evidence="5">Gamma-glutamyltranspeptidase</fullName>
    </submittedName>
</protein>
<dbReference type="PANTHER" id="PTHR43199:SF1">
    <property type="entry name" value="GLUTATHIONE HYDROLASE PROENZYME"/>
    <property type="match status" value="1"/>
</dbReference>
<dbReference type="InterPro" id="IPR043137">
    <property type="entry name" value="GGT_ssub_C"/>
</dbReference>
<dbReference type="PATRIC" id="fig|1579979.3.peg.244"/>
<evidence type="ECO:0000313" key="5">
    <source>
        <dbReference type="EMBL" id="AKS40628.1"/>
    </source>
</evidence>
<proteinExistence type="inferred from homology"/>
<sequence>MSGHCAKTRRIASGHRATTDAAAAVLELGGNAVDAAIAAAATACVAEPLLCSLGGGALAIVRVPGRAPVALDAFTQTPRQRHAGELDFYPIIGHFGTDTQEFHVGLGSMATPGVPAGLAALSERFGRLPLDEALAPAISAARDGVELNAMQHHTLEILQPIVRANPACSRLFGLDRPDGPLPVIGTRLSNPELADFLEDFGQQGPDCFYRGEPARKLAEACVHHGGHLHLGDLAAYRVRWRRPLRWRYRDATLWSAPPPAFGGMMLALALGRLAQLHPTPKRSGREAACSAMIQALDWTDRVRQDLETPDASSSARSLRAAFRDLRARHALVQAGTTHISVEDENGLGVAITLSNGEASGYVIPGTGILMNNMLGEEDINRAGFHAWPCNRRLASMMAPTLIRRGQAHWLLGSGGSNRIRSALTQVIARLIDGGSALSDAIEAARLHVEGGLLSCERPTGDRTLPDPDWWRQRHPEACLWPRRSLYFGGVHAISHDDAAADPRREGRARILAASS</sequence>
<dbReference type="Proteomes" id="UP000066624">
    <property type="component" value="Chromosome"/>
</dbReference>
<accession>A0A0K0XSG7</accession>
<comment type="similarity">
    <text evidence="1">Belongs to the gamma-glutamyltransferase family.</text>
</comment>
<keyword evidence="3" id="KW-0378">Hydrolase</keyword>
<dbReference type="STRING" id="1579979.WM2015_239"/>
<name>A0A0K0XSG7_9GAMM</name>
<dbReference type="KEGG" id="wma:WM2015_239"/>
<dbReference type="Pfam" id="PF01019">
    <property type="entry name" value="G_glu_transpept"/>
    <property type="match status" value="1"/>
</dbReference>
<dbReference type="Gene3D" id="3.60.20.40">
    <property type="match status" value="1"/>
</dbReference>
<evidence type="ECO:0000256" key="1">
    <source>
        <dbReference type="ARBA" id="ARBA00009381"/>
    </source>
</evidence>
<dbReference type="PRINTS" id="PR01210">
    <property type="entry name" value="GGTRANSPTASE"/>
</dbReference>
<keyword evidence="2" id="KW-0808">Transferase</keyword>
<dbReference type="EMBL" id="CP012154">
    <property type="protein sequence ID" value="AKS40628.1"/>
    <property type="molecule type" value="Genomic_DNA"/>
</dbReference>